<keyword evidence="2" id="KW-1185">Reference proteome</keyword>
<protein>
    <submittedName>
        <fullName evidence="1">Uncharacterized protein</fullName>
    </submittedName>
</protein>
<dbReference type="EMBL" id="JBHEZX010000005">
    <property type="protein sequence ID" value="MFC1410522.1"/>
    <property type="molecule type" value="Genomic_DNA"/>
</dbReference>
<organism evidence="1 2">
    <name type="scientific">Streptacidiphilus alkalitolerans</name>
    <dbReference type="NCBI Taxonomy" id="3342712"/>
    <lineage>
        <taxon>Bacteria</taxon>
        <taxon>Bacillati</taxon>
        <taxon>Actinomycetota</taxon>
        <taxon>Actinomycetes</taxon>
        <taxon>Kitasatosporales</taxon>
        <taxon>Streptomycetaceae</taxon>
        <taxon>Streptacidiphilus</taxon>
    </lineage>
</organism>
<gene>
    <name evidence="1" type="ORF">ACEZDG_14740</name>
</gene>
<evidence type="ECO:0000313" key="2">
    <source>
        <dbReference type="Proteomes" id="UP001592582"/>
    </source>
</evidence>
<proteinExistence type="predicted"/>
<evidence type="ECO:0000313" key="1">
    <source>
        <dbReference type="EMBL" id="MFC1410522.1"/>
    </source>
</evidence>
<reference evidence="1 2" key="1">
    <citation type="submission" date="2024-09" db="EMBL/GenBank/DDBJ databases">
        <authorList>
            <person name="Lee S.D."/>
        </authorList>
    </citation>
    <scope>NUCLEOTIDE SEQUENCE [LARGE SCALE GENOMIC DNA]</scope>
    <source>
        <strain evidence="1 2">N1-1</strain>
    </source>
</reference>
<accession>A0ABV6V9X8</accession>
<name>A0ABV6V9X8_9ACTN</name>
<dbReference type="Proteomes" id="UP001592582">
    <property type="component" value="Unassembled WGS sequence"/>
</dbReference>
<comment type="caution">
    <text evidence="1">The sequence shown here is derived from an EMBL/GenBank/DDBJ whole genome shotgun (WGS) entry which is preliminary data.</text>
</comment>
<sequence length="671" mass="68585">MALALETVTGTVPLPDTKTPAQGYVVFAPNCGVLVDPADKKIIVGKMKLKLDSFGSFSIALPPTDSTGIQPEANSWNWSVSFELVGATVDPFNFALLTGSGPVDLSEVIQVAPLDGDYLVVPGPPGPQGDPGPKGDKGDPGSGSAEPWVFDAVVHGGAVGDGRWVTDLSVTSGSAVATSATAAFTPSNTNGKSYLLHGASASGDAVTGTLTYVSATQVLLSAPAGTTVSGATFLWGTDDTPAFRLCLTDGTAYALAHSYEFKVYVPIPPAGHFYVVAGQFVTGGSTLGCAQIPLPVIPATGPKVTCLWEHAGNSAGLELWSQTAPNITGATIVSFGVFANQNAQGDLIGSDGNPCVIGGPTQPHGYGRGDTFSNLFLDFTGSILTTHSKTGLTYEALGLDGIANAQVHDFYIGTTGSVARGDYATFAAFGGGYSIGLSMPADGNNDMSVIRNGTIGGGYTFGVYATEHTDITALRILYCWAALCPVGNYYGSVGAVHSITGSLVSIEACTVLVLVIGKGSDGIGPTMYLRIDTETSTPRFGDRSNGNDMGAAAGEIVLGGSPARAGLILDGPPGFDIIDAHGTATTVTGNYTLSFLDEVVLVDASADSTQTLPTALSFPARKRITIKNLTAHTVTVAPAAGGQLIDGAATKTVAQWAAITLQATSSLWYTV</sequence>